<name>A0A3R9KTG7_STRCR</name>
<dbReference type="RefSeq" id="WP_125373815.1">
    <property type="nucleotide sequence ID" value="NZ_CAUUYS010000014.1"/>
</dbReference>
<feature type="transmembrane region" description="Helical" evidence="1">
    <location>
        <begin position="6"/>
        <end position="25"/>
    </location>
</feature>
<dbReference type="Proteomes" id="UP000270868">
    <property type="component" value="Unassembled WGS sequence"/>
</dbReference>
<gene>
    <name evidence="2" type="ORF">D8792_09105</name>
</gene>
<keyword evidence="1" id="KW-1133">Transmembrane helix</keyword>
<accession>A0A3R9KTG7</accession>
<sequence>MIFLYFLIIVIIVHICCFLADRSAVSKGLFRFFSASASILIEDVEKQYDQLNKLNQAENTKVYMLSDVAQELLVMFKFRVTLLVPFLFFVLLLLIHISKFPTSWKYIFSIILSICNFSYSFLENKQRGKVAGYYICFNTMQKMGLLLIWTISLIMTSSALQILLTFRGEFLTNLKIAMFSYSVLLCSELLYDYLFALIYSKQNFSFQNLINRQEPVVLFLRPFAKDDNLIYFPFIAGPTFLRFALFPLINFSEGLSRLINTSGFGILIGVANPNKKKWYKGTFFKTIIVDDYDNIDKWKKEIFYLLPKVNKIISLVGNTEGVSWELNLVEELGVKGKTIFLFPLHEGDDFPLITKLKLQFKIKDIQFPNEFYNNQFIGLSFDNNSPVWYMDYGRDFFSYYLSIMLGYIDIDNKFKARGNRNPDKLEETIPTFYTISNDSDFQTIYRIIKDNKKLYRKWCKTENYESIINFWNIILRTDPLLFHNPYYHSSILYDGLIELGNSMEILKEYVELVKALEERNSHFMPNEFQAKRSVEAQFQYLEDAYQYIYDDGVPLSLRVEILELLYQSAKYVAKVKDLIEIAYDLSTELSNQGKFREAISILKERLNLANETGNIKYQLETLERISCFYYCWLDVNSNPSEKKFYLCEIRKNLNRRYKIGKRIKDIVTIQDTLQKLRFIYYNYGSNKSVERIDLLIEIWNTKISETN</sequence>
<organism evidence="2 3">
    <name type="scientific">Streptococcus cristatus</name>
    <dbReference type="NCBI Taxonomy" id="45634"/>
    <lineage>
        <taxon>Bacteria</taxon>
        <taxon>Bacillati</taxon>
        <taxon>Bacillota</taxon>
        <taxon>Bacilli</taxon>
        <taxon>Lactobacillales</taxon>
        <taxon>Streptococcaceae</taxon>
        <taxon>Streptococcus</taxon>
    </lineage>
</organism>
<dbReference type="EMBL" id="RJPS01000012">
    <property type="protein sequence ID" value="RSJ88512.1"/>
    <property type="molecule type" value="Genomic_DNA"/>
</dbReference>
<feature type="transmembrane region" description="Helical" evidence="1">
    <location>
        <begin position="143"/>
        <end position="164"/>
    </location>
</feature>
<keyword evidence="1" id="KW-0812">Transmembrane</keyword>
<evidence type="ECO:0000313" key="2">
    <source>
        <dbReference type="EMBL" id="RSJ88512.1"/>
    </source>
</evidence>
<dbReference type="AlphaFoldDB" id="A0A3R9KTG7"/>
<keyword evidence="1" id="KW-0472">Membrane</keyword>
<protein>
    <submittedName>
        <fullName evidence="2">Uncharacterized protein</fullName>
    </submittedName>
</protein>
<comment type="caution">
    <text evidence="2">The sequence shown here is derived from an EMBL/GenBank/DDBJ whole genome shotgun (WGS) entry which is preliminary data.</text>
</comment>
<evidence type="ECO:0000313" key="3">
    <source>
        <dbReference type="Proteomes" id="UP000270868"/>
    </source>
</evidence>
<feature type="transmembrane region" description="Helical" evidence="1">
    <location>
        <begin position="229"/>
        <end position="249"/>
    </location>
</feature>
<evidence type="ECO:0000256" key="1">
    <source>
        <dbReference type="SAM" id="Phobius"/>
    </source>
</evidence>
<proteinExistence type="predicted"/>
<reference evidence="2 3" key="1">
    <citation type="submission" date="2018-11" db="EMBL/GenBank/DDBJ databases">
        <title>Species Designations Belie Phenotypic and Genotypic Heterogeneity in Oral Streptococci.</title>
        <authorList>
            <person name="Velsko I."/>
        </authorList>
    </citation>
    <scope>NUCLEOTIDE SEQUENCE [LARGE SCALE GENOMIC DNA]</scope>
    <source>
        <strain evidence="2 3">A52</strain>
    </source>
</reference>
<feature type="transmembrane region" description="Helical" evidence="1">
    <location>
        <begin position="80"/>
        <end position="98"/>
    </location>
</feature>
<feature type="transmembrane region" description="Helical" evidence="1">
    <location>
        <begin position="176"/>
        <end position="199"/>
    </location>
</feature>